<evidence type="ECO:0000313" key="1">
    <source>
        <dbReference type="EMBL" id="GMR56748.1"/>
    </source>
</evidence>
<dbReference type="AlphaFoldDB" id="A0AAN5D4Y7"/>
<dbReference type="Proteomes" id="UP001328107">
    <property type="component" value="Unassembled WGS sequence"/>
</dbReference>
<dbReference type="EMBL" id="BTRK01000006">
    <property type="protein sequence ID" value="GMR56748.1"/>
    <property type="molecule type" value="Genomic_DNA"/>
</dbReference>
<evidence type="ECO:0000313" key="2">
    <source>
        <dbReference type="Proteomes" id="UP001328107"/>
    </source>
</evidence>
<name>A0AAN5D4Y7_9BILA</name>
<accession>A0AAN5D4Y7</accession>
<gene>
    <name evidence="1" type="ORF">PMAYCL1PPCAC_26943</name>
</gene>
<sequence>GSATMERDEVPDFLECLPIVDRLSNFCPNFLHFPLRVALVDPSSSGQFNLRLIGCDLRLCRSVHPASYLHFALLAVEWEIVEIQSTPRIVHRRIRRVDCAIGVHLHQSVVFGDDLGLLETIDHSNVRSPECRLLQKQSLRVEIVSRGGPLDYRIVPRQSNVRSETDA</sequence>
<organism evidence="1 2">
    <name type="scientific">Pristionchus mayeri</name>
    <dbReference type="NCBI Taxonomy" id="1317129"/>
    <lineage>
        <taxon>Eukaryota</taxon>
        <taxon>Metazoa</taxon>
        <taxon>Ecdysozoa</taxon>
        <taxon>Nematoda</taxon>
        <taxon>Chromadorea</taxon>
        <taxon>Rhabditida</taxon>
        <taxon>Rhabditina</taxon>
        <taxon>Diplogasteromorpha</taxon>
        <taxon>Diplogasteroidea</taxon>
        <taxon>Neodiplogasteridae</taxon>
        <taxon>Pristionchus</taxon>
    </lineage>
</organism>
<feature type="non-terminal residue" evidence="1">
    <location>
        <position position="1"/>
    </location>
</feature>
<reference evidence="2" key="1">
    <citation type="submission" date="2022-10" db="EMBL/GenBank/DDBJ databases">
        <title>Genome assembly of Pristionchus species.</title>
        <authorList>
            <person name="Yoshida K."/>
            <person name="Sommer R.J."/>
        </authorList>
    </citation>
    <scope>NUCLEOTIDE SEQUENCE [LARGE SCALE GENOMIC DNA]</scope>
    <source>
        <strain evidence="2">RS5460</strain>
    </source>
</reference>
<feature type="non-terminal residue" evidence="1">
    <location>
        <position position="167"/>
    </location>
</feature>
<comment type="caution">
    <text evidence="1">The sequence shown here is derived from an EMBL/GenBank/DDBJ whole genome shotgun (WGS) entry which is preliminary data.</text>
</comment>
<keyword evidence="2" id="KW-1185">Reference proteome</keyword>
<proteinExistence type="predicted"/>
<protein>
    <submittedName>
        <fullName evidence="1">Uncharacterized protein</fullName>
    </submittedName>
</protein>